<comment type="caution">
    <text evidence="3">The sequence shown here is derived from an EMBL/GenBank/DDBJ whole genome shotgun (WGS) entry which is preliminary data.</text>
</comment>
<dbReference type="PANTHER" id="PTHR43841:SF3">
    <property type="entry name" value="(3R)-HYDROXYACYL-ACP DEHYDRATASE SUBUNIT HADB"/>
    <property type="match status" value="1"/>
</dbReference>
<evidence type="ECO:0000313" key="3">
    <source>
        <dbReference type="EMBL" id="NYI68464.1"/>
    </source>
</evidence>
<feature type="domain" description="MaoC-like" evidence="2">
    <location>
        <begin position="196"/>
        <end position="267"/>
    </location>
</feature>
<reference evidence="3 4" key="1">
    <citation type="submission" date="2020-07" db="EMBL/GenBank/DDBJ databases">
        <title>Sequencing the genomes of 1000 actinobacteria strains.</title>
        <authorList>
            <person name="Klenk H.-P."/>
        </authorList>
    </citation>
    <scope>NUCLEOTIDE SEQUENCE [LARGE SCALE GENOMIC DNA]</scope>
    <source>
        <strain evidence="3 4">DSM 26341</strain>
    </source>
</reference>
<dbReference type="SUPFAM" id="SSF54637">
    <property type="entry name" value="Thioesterase/thiol ester dehydrase-isomerase"/>
    <property type="match status" value="2"/>
</dbReference>
<dbReference type="InterPro" id="IPR029069">
    <property type="entry name" value="HotDog_dom_sf"/>
</dbReference>
<dbReference type="EMBL" id="JACBZP010000001">
    <property type="protein sequence ID" value="NYI68464.1"/>
    <property type="molecule type" value="Genomic_DNA"/>
</dbReference>
<dbReference type="AlphaFoldDB" id="A0A7Z0IIH9"/>
<organism evidence="3 4">
    <name type="scientific">Spelaeicoccus albus</name>
    <dbReference type="NCBI Taxonomy" id="1280376"/>
    <lineage>
        <taxon>Bacteria</taxon>
        <taxon>Bacillati</taxon>
        <taxon>Actinomycetota</taxon>
        <taxon>Actinomycetes</taxon>
        <taxon>Micrococcales</taxon>
        <taxon>Brevibacteriaceae</taxon>
        <taxon>Spelaeicoccus</taxon>
    </lineage>
</organism>
<sequence>MSTSTVELTSTPSLPAIYASAAKDAGRRRFSRTSSGVTGALPDTRYRLRAITASAERLTAYQHLVGEPAADRLPACFVHVLSFPVAMSLMAASDFPLPLMGMVHLDNRIDQFAPIVLGEAIDIDCRANHLRAHHRGTQVDVTATARVGGTVRWHSRSTYLAKGVFLDDDDRQTVPRPEFEPPTPTGLWALPGDIGRRYARVSGDYNPIHLSSAGAKLLGFRRAIAHGMYLAARAVAASDVRHWDAMTQQVSFGSPAIVPGRVAFAAQPNERGEEAGAEESRARVDYVGWNAKSGRKHFSGSIIHN</sequence>
<dbReference type="GO" id="GO:0004312">
    <property type="term" value="F:fatty acid synthase activity"/>
    <property type="evidence" value="ECO:0007669"/>
    <property type="project" value="InterPro"/>
</dbReference>
<evidence type="ECO:0000256" key="1">
    <source>
        <dbReference type="ARBA" id="ARBA00005254"/>
    </source>
</evidence>
<dbReference type="PANTHER" id="PTHR43841">
    <property type="entry name" value="3-HYDROXYACYL-THIOESTER DEHYDRATASE HTDX-RELATED"/>
    <property type="match status" value="1"/>
</dbReference>
<keyword evidence="4" id="KW-1185">Reference proteome</keyword>
<gene>
    <name evidence="3" type="ORF">BJY26_002770</name>
</gene>
<dbReference type="Pfam" id="PF01575">
    <property type="entry name" value="MaoC_dehydratas"/>
    <property type="match status" value="1"/>
</dbReference>
<name>A0A7Z0IIH9_9MICO</name>
<evidence type="ECO:0000313" key="4">
    <source>
        <dbReference type="Proteomes" id="UP000539111"/>
    </source>
</evidence>
<proteinExistence type="inferred from homology"/>
<dbReference type="InterPro" id="IPR003965">
    <property type="entry name" value="Fatty_acid_synthase"/>
</dbReference>
<dbReference type="Gene3D" id="3.10.129.10">
    <property type="entry name" value="Hotdog Thioesterase"/>
    <property type="match status" value="1"/>
</dbReference>
<accession>A0A7Z0IIH9</accession>
<dbReference type="RefSeq" id="WP_179428810.1">
    <property type="nucleotide sequence ID" value="NZ_JACBZP010000001.1"/>
</dbReference>
<dbReference type="GO" id="GO:0006633">
    <property type="term" value="P:fatty acid biosynthetic process"/>
    <property type="evidence" value="ECO:0007669"/>
    <property type="project" value="InterPro"/>
</dbReference>
<protein>
    <recommendedName>
        <fullName evidence="2">MaoC-like domain-containing protein</fullName>
    </recommendedName>
</protein>
<dbReference type="GO" id="GO:0005835">
    <property type="term" value="C:fatty acid synthase complex"/>
    <property type="evidence" value="ECO:0007669"/>
    <property type="project" value="InterPro"/>
</dbReference>
<evidence type="ECO:0000259" key="2">
    <source>
        <dbReference type="Pfam" id="PF01575"/>
    </source>
</evidence>
<dbReference type="PRINTS" id="PR01483">
    <property type="entry name" value="FASYNTHASE"/>
</dbReference>
<dbReference type="InterPro" id="IPR002539">
    <property type="entry name" value="MaoC-like_dom"/>
</dbReference>
<dbReference type="Proteomes" id="UP000539111">
    <property type="component" value="Unassembled WGS sequence"/>
</dbReference>
<comment type="similarity">
    <text evidence="1">Belongs to the enoyl-CoA hydratase/isomerase family.</text>
</comment>